<evidence type="ECO:0000256" key="1">
    <source>
        <dbReference type="ARBA" id="ARBA00004370"/>
    </source>
</evidence>
<evidence type="ECO:0000259" key="9">
    <source>
        <dbReference type="Pfam" id="PF08263"/>
    </source>
</evidence>
<evidence type="ECO:0000313" key="12">
    <source>
        <dbReference type="Proteomes" id="UP001370490"/>
    </source>
</evidence>
<dbReference type="InterPro" id="IPR032675">
    <property type="entry name" value="LRR_dom_sf"/>
</dbReference>
<evidence type="ECO:0000256" key="6">
    <source>
        <dbReference type="ARBA" id="ARBA00022989"/>
    </source>
</evidence>
<feature type="domain" description="Leucine-rich repeat-containing N-terminal plant-type" evidence="9">
    <location>
        <begin position="43"/>
        <end position="79"/>
    </location>
</feature>
<accession>A0AAN8VCP7</accession>
<comment type="subcellular location">
    <subcellularLocation>
        <location evidence="1">Membrane</location>
    </subcellularLocation>
</comment>
<keyword evidence="7 8" id="KW-0472">Membrane</keyword>
<name>A0AAN8VCP7_9MAGN</name>
<evidence type="ECO:0000256" key="2">
    <source>
        <dbReference type="ARBA" id="ARBA00022614"/>
    </source>
</evidence>
<dbReference type="Pfam" id="PF23598">
    <property type="entry name" value="LRR_14"/>
    <property type="match status" value="1"/>
</dbReference>
<dbReference type="PRINTS" id="PR00019">
    <property type="entry name" value="LEURICHRPT"/>
</dbReference>
<organism evidence="11 12">
    <name type="scientific">Dillenia turbinata</name>
    <dbReference type="NCBI Taxonomy" id="194707"/>
    <lineage>
        <taxon>Eukaryota</taxon>
        <taxon>Viridiplantae</taxon>
        <taxon>Streptophyta</taxon>
        <taxon>Embryophyta</taxon>
        <taxon>Tracheophyta</taxon>
        <taxon>Spermatophyta</taxon>
        <taxon>Magnoliopsida</taxon>
        <taxon>eudicotyledons</taxon>
        <taxon>Gunneridae</taxon>
        <taxon>Pentapetalae</taxon>
        <taxon>Dilleniales</taxon>
        <taxon>Dilleniaceae</taxon>
        <taxon>Dillenia</taxon>
    </lineage>
</organism>
<feature type="transmembrane region" description="Helical" evidence="8">
    <location>
        <begin position="12"/>
        <end position="31"/>
    </location>
</feature>
<dbReference type="SMART" id="SM00369">
    <property type="entry name" value="LRR_TYP"/>
    <property type="match status" value="2"/>
</dbReference>
<evidence type="ECO:0000256" key="5">
    <source>
        <dbReference type="ARBA" id="ARBA00022737"/>
    </source>
</evidence>
<evidence type="ECO:0000313" key="11">
    <source>
        <dbReference type="EMBL" id="KAK6932558.1"/>
    </source>
</evidence>
<reference evidence="11 12" key="1">
    <citation type="submission" date="2023-12" db="EMBL/GenBank/DDBJ databases">
        <title>A high-quality genome assembly for Dillenia turbinata (Dilleniales).</title>
        <authorList>
            <person name="Chanderbali A."/>
        </authorList>
    </citation>
    <scope>NUCLEOTIDE SEQUENCE [LARGE SCALE GENOMIC DNA]</scope>
    <source>
        <strain evidence="11">LSX21</strain>
        <tissue evidence="11">Leaf</tissue>
    </source>
</reference>
<feature type="domain" description="Disease resistance R13L4/SHOC-2-like LRR" evidence="10">
    <location>
        <begin position="90"/>
        <end position="211"/>
    </location>
</feature>
<evidence type="ECO:0000256" key="7">
    <source>
        <dbReference type="ARBA" id="ARBA00023136"/>
    </source>
</evidence>
<dbReference type="Gene3D" id="3.80.10.10">
    <property type="entry name" value="Ribonuclease Inhibitor"/>
    <property type="match status" value="2"/>
</dbReference>
<sequence>MALLKKHLSYLLWPLFIIISIFTITFSTTAAPHATNTEKGTAEAAALLTWKASLSNHSQSLLSSWIGSSPCSWIGIACDASQSVISIYLRSLGLVGTLDKLKFSSFPGLLNLTLHNNSLFGSIPSHIGNLSQLTYLDLSDNHLSGAIPSTIGQLKCLKWFSIFKNEINGTIPPELGRLSNLQRLFLYGNNIMGSIPREMGALTSLLELDISWNNITGPIPTFIGNYRDLDDNSTNSSSKLSSHSALKSIITWAYSEPTAA</sequence>
<keyword evidence="2" id="KW-0433">Leucine-rich repeat</keyword>
<gene>
    <name evidence="11" type="ORF">RJ641_002182</name>
</gene>
<evidence type="ECO:0000256" key="8">
    <source>
        <dbReference type="SAM" id="Phobius"/>
    </source>
</evidence>
<dbReference type="InterPro" id="IPR013210">
    <property type="entry name" value="LRR_N_plant-typ"/>
</dbReference>
<dbReference type="Proteomes" id="UP001370490">
    <property type="component" value="Unassembled WGS sequence"/>
</dbReference>
<keyword evidence="3 8" id="KW-0812">Transmembrane</keyword>
<dbReference type="SUPFAM" id="SSF52058">
    <property type="entry name" value="L domain-like"/>
    <property type="match status" value="1"/>
</dbReference>
<keyword evidence="12" id="KW-1185">Reference proteome</keyword>
<proteinExistence type="predicted"/>
<evidence type="ECO:0000256" key="4">
    <source>
        <dbReference type="ARBA" id="ARBA00022729"/>
    </source>
</evidence>
<keyword evidence="6 8" id="KW-1133">Transmembrane helix</keyword>
<evidence type="ECO:0000256" key="3">
    <source>
        <dbReference type="ARBA" id="ARBA00022692"/>
    </source>
</evidence>
<dbReference type="InterPro" id="IPR003591">
    <property type="entry name" value="Leu-rich_rpt_typical-subtyp"/>
</dbReference>
<evidence type="ECO:0000259" key="10">
    <source>
        <dbReference type="Pfam" id="PF23598"/>
    </source>
</evidence>
<protein>
    <submittedName>
        <fullName evidence="11">Leucine-rich repeat</fullName>
    </submittedName>
</protein>
<comment type="caution">
    <text evidence="11">The sequence shown here is derived from an EMBL/GenBank/DDBJ whole genome shotgun (WGS) entry which is preliminary data.</text>
</comment>
<dbReference type="AlphaFoldDB" id="A0AAN8VCP7"/>
<dbReference type="FunFam" id="3.80.10.10:FF:000400">
    <property type="entry name" value="Nuclear pore complex protein NUP107"/>
    <property type="match status" value="1"/>
</dbReference>
<dbReference type="InterPro" id="IPR055414">
    <property type="entry name" value="LRR_R13L4/SHOC2-like"/>
</dbReference>
<dbReference type="EMBL" id="JBAMMX010000010">
    <property type="protein sequence ID" value="KAK6932558.1"/>
    <property type="molecule type" value="Genomic_DNA"/>
</dbReference>
<dbReference type="Pfam" id="PF08263">
    <property type="entry name" value="LRRNT_2"/>
    <property type="match status" value="1"/>
</dbReference>
<dbReference type="PANTHER" id="PTHR47988">
    <property type="entry name" value="SOMATIC EMBRYOGENESIS RECEPTOR KINASE 1"/>
    <property type="match status" value="1"/>
</dbReference>
<keyword evidence="4" id="KW-0732">Signal</keyword>
<keyword evidence="5" id="KW-0677">Repeat</keyword>
<dbReference type="GO" id="GO:0016020">
    <property type="term" value="C:membrane"/>
    <property type="evidence" value="ECO:0007669"/>
    <property type="project" value="UniProtKB-SubCell"/>
</dbReference>